<dbReference type="InterPro" id="IPR002773">
    <property type="entry name" value="Deoxyhypusine_synthase"/>
</dbReference>
<evidence type="ECO:0000313" key="4">
    <source>
        <dbReference type="EMBL" id="KAF5843708.1"/>
    </source>
</evidence>
<evidence type="ECO:0000256" key="3">
    <source>
        <dbReference type="ARBA" id="ARBA00023027"/>
    </source>
</evidence>
<organism evidence="4 5">
    <name type="scientific">Dunaliella salina</name>
    <name type="common">Green alga</name>
    <name type="synonym">Protococcus salinus</name>
    <dbReference type="NCBI Taxonomy" id="3046"/>
    <lineage>
        <taxon>Eukaryota</taxon>
        <taxon>Viridiplantae</taxon>
        <taxon>Chlorophyta</taxon>
        <taxon>core chlorophytes</taxon>
        <taxon>Chlorophyceae</taxon>
        <taxon>CS clade</taxon>
        <taxon>Chlamydomonadales</taxon>
        <taxon>Dunaliellaceae</taxon>
        <taxon>Dunaliella</taxon>
    </lineage>
</organism>
<dbReference type="NCBIfam" id="TIGR00321">
    <property type="entry name" value="dhys"/>
    <property type="match status" value="1"/>
</dbReference>
<dbReference type="Gene3D" id="3.40.910.10">
    <property type="entry name" value="Deoxyhypusine synthase"/>
    <property type="match status" value="1"/>
</dbReference>
<dbReference type="Proteomes" id="UP000815325">
    <property type="component" value="Unassembled WGS sequence"/>
</dbReference>
<sequence length="376" mass="41916">MQGQGSPNTHHHDIPAQGAVLVPTDTLPETPTIRGWDFNNGRDLDGIMESFYTTGFQGTTFGQAVNEVNRMIRWRLSDEPIGPLTDPDQADPAFRASKRCRIFFGYTSNLGSAGTRDHIRYLVEHRMVDVIVCTAGGIEEDIIKCMGHTYVGDFNQFKGSELRARGLNRIGNMLVPNDNYCKFEDWIMPVLNQMLKEQQELGTNWTPSKMIRRFGEVINHEDSIAFWAAKHDIPIFCPPLTDGSIGDMLFFHSYKSPGLRCDIIEDVRLINDLAMKAAPHKTGMIILGGGVPKHHICNANLMRNGADFAVYINTGQEYDGSDSGARPDEAVSWGKIRIDAKPVKVSGDATLLLPLLISQTFAKHWTPKPDSSVNRQ</sequence>
<accession>A0ABQ7HA25</accession>
<name>A0ABQ7HA25_DUNSA</name>
<evidence type="ECO:0000313" key="5">
    <source>
        <dbReference type="Proteomes" id="UP000815325"/>
    </source>
</evidence>
<comment type="caution">
    <text evidence="4">The sequence shown here is derived from an EMBL/GenBank/DDBJ whole genome shotgun (WGS) entry which is preliminary data.</text>
</comment>
<dbReference type="InterPro" id="IPR036982">
    <property type="entry name" value="Deoxyhypusine_synthase_sf"/>
</dbReference>
<dbReference type="EMBL" id="MU069439">
    <property type="protein sequence ID" value="KAF5843708.1"/>
    <property type="molecule type" value="Genomic_DNA"/>
</dbReference>
<gene>
    <name evidence="4" type="ORF">DUNSADRAFT_10883</name>
</gene>
<evidence type="ECO:0000256" key="2">
    <source>
        <dbReference type="ARBA" id="ARBA00009892"/>
    </source>
</evidence>
<evidence type="ECO:0000256" key="1">
    <source>
        <dbReference type="ARBA" id="ARBA00001911"/>
    </source>
</evidence>
<keyword evidence="3" id="KW-0520">NAD</keyword>
<dbReference type="PANTHER" id="PTHR11703:SF0">
    <property type="entry name" value="DEOXYHYPUSINE SYNTHASE"/>
    <property type="match status" value="1"/>
</dbReference>
<comment type="similarity">
    <text evidence="2">Belongs to the deoxyhypusine synthase family.</text>
</comment>
<comment type="cofactor">
    <cofactor evidence="1">
        <name>NAD(+)</name>
        <dbReference type="ChEBI" id="CHEBI:57540"/>
    </cofactor>
</comment>
<reference evidence="4" key="1">
    <citation type="submission" date="2017-08" db="EMBL/GenBank/DDBJ databases">
        <authorList>
            <person name="Polle J.E."/>
            <person name="Barry K."/>
            <person name="Cushman J."/>
            <person name="Schmutz J."/>
            <person name="Tran D."/>
            <person name="Hathwaick L.T."/>
            <person name="Yim W.C."/>
            <person name="Jenkins J."/>
            <person name="Mckie-Krisberg Z.M."/>
            <person name="Prochnik S."/>
            <person name="Lindquist E."/>
            <person name="Dockter R.B."/>
            <person name="Adam C."/>
            <person name="Molina H."/>
            <person name="Bunkerborg J."/>
            <person name="Jin E."/>
            <person name="Buchheim M."/>
            <person name="Magnuson J."/>
        </authorList>
    </citation>
    <scope>NUCLEOTIDE SEQUENCE</scope>
    <source>
        <strain evidence="4">CCAP 19/18</strain>
    </source>
</reference>
<dbReference type="Pfam" id="PF01916">
    <property type="entry name" value="DS"/>
    <property type="match status" value="1"/>
</dbReference>
<proteinExistence type="inferred from homology"/>
<dbReference type="InterPro" id="IPR029035">
    <property type="entry name" value="DHS-like_NAD/FAD-binding_dom"/>
</dbReference>
<keyword evidence="5" id="KW-1185">Reference proteome</keyword>
<dbReference type="SUPFAM" id="SSF52467">
    <property type="entry name" value="DHS-like NAD/FAD-binding domain"/>
    <property type="match status" value="1"/>
</dbReference>
<protein>
    <submittedName>
        <fullName evidence="4">Deoxypusine synthase 1</fullName>
    </submittedName>
</protein>
<dbReference type="PANTHER" id="PTHR11703">
    <property type="entry name" value="DEOXYHYPUSINE SYNTHASE"/>
    <property type="match status" value="1"/>
</dbReference>